<dbReference type="EMBL" id="FR695868">
    <property type="protein sequence ID" value="CBX28662.1"/>
    <property type="molecule type" value="Genomic_DNA"/>
</dbReference>
<accession>E1YDL8</accession>
<dbReference type="AlphaFoldDB" id="E1YDL8"/>
<protein>
    <submittedName>
        <fullName evidence="2">Uncharacterized protein</fullName>
    </submittedName>
</protein>
<reference evidence="2" key="1">
    <citation type="journal article" date="2011" name="Environ. Microbiol.">
        <title>Genomic insights into the metabolic potential of the polycyclic aromatic hydrocarbon degrading sulfate-reducing Deltaproteobacterium N47.</title>
        <authorList>
            <person name="Bergmann F."/>
            <person name="Selesi D."/>
            <person name="Weinmaier T."/>
            <person name="Tischler P."/>
            <person name="Rattei T."/>
            <person name="Meckenstock R.U."/>
        </authorList>
    </citation>
    <scope>NUCLEOTIDE SEQUENCE</scope>
</reference>
<evidence type="ECO:0000313" key="2">
    <source>
        <dbReference type="EMBL" id="CBX28662.1"/>
    </source>
</evidence>
<name>E1YDL8_9BACT</name>
<evidence type="ECO:0000256" key="1">
    <source>
        <dbReference type="SAM" id="MobiDB-lite"/>
    </source>
</evidence>
<sequence>MLADEIRLAKSAGVDEESVNRILAATRRHPFQNENKAYWMSQVRTAAQEGLPASLLINKIEEGVAKNIEPERINTALAQVLQQLRFAGKLIEGESLNNKDFTPAERNLIIARMSELLSAGLTQTEMRHLYTSWKSVSQKQKLEAMTFYAVAKQAGLSSEEAGRVASAGIEHNHFHSFPLELSMMIKAAKANKISNPEITSEALKVVSGEQTVQEAHRKMNIHQMYPNPSQVYRDDLNNNAGPLGRRGGESRFGISGNGSSPGSGGSIGGESSSGSSGSGGSIGGGIVGGGSRGSAIGGGGRGR</sequence>
<gene>
    <name evidence="2" type="ORF">N47_G39860</name>
</gene>
<organism evidence="2">
    <name type="scientific">uncultured Desulfobacterium sp</name>
    <dbReference type="NCBI Taxonomy" id="201089"/>
    <lineage>
        <taxon>Bacteria</taxon>
        <taxon>Pseudomonadati</taxon>
        <taxon>Thermodesulfobacteriota</taxon>
        <taxon>Desulfobacteria</taxon>
        <taxon>Desulfobacterales</taxon>
        <taxon>Desulfobacteriaceae</taxon>
        <taxon>Desulfobacterium</taxon>
        <taxon>environmental samples</taxon>
    </lineage>
</organism>
<feature type="region of interest" description="Disordered" evidence="1">
    <location>
        <begin position="224"/>
        <end position="303"/>
    </location>
</feature>
<proteinExistence type="predicted"/>
<feature type="compositionally biased region" description="Gly residues" evidence="1">
    <location>
        <begin position="255"/>
        <end position="268"/>
    </location>
</feature>
<feature type="compositionally biased region" description="Gly residues" evidence="1">
    <location>
        <begin position="276"/>
        <end position="303"/>
    </location>
</feature>